<dbReference type="AlphaFoldDB" id="A0A2W1BZ56"/>
<organism evidence="2 3">
    <name type="scientific">Helicoverpa armigera</name>
    <name type="common">Cotton bollworm</name>
    <name type="synonym">Heliothis armigera</name>
    <dbReference type="NCBI Taxonomy" id="29058"/>
    <lineage>
        <taxon>Eukaryota</taxon>
        <taxon>Metazoa</taxon>
        <taxon>Ecdysozoa</taxon>
        <taxon>Arthropoda</taxon>
        <taxon>Hexapoda</taxon>
        <taxon>Insecta</taxon>
        <taxon>Pterygota</taxon>
        <taxon>Neoptera</taxon>
        <taxon>Endopterygota</taxon>
        <taxon>Lepidoptera</taxon>
        <taxon>Glossata</taxon>
        <taxon>Ditrysia</taxon>
        <taxon>Noctuoidea</taxon>
        <taxon>Noctuidae</taxon>
        <taxon>Heliothinae</taxon>
        <taxon>Helicoverpa</taxon>
    </lineage>
</organism>
<feature type="compositionally biased region" description="Polar residues" evidence="1">
    <location>
        <begin position="87"/>
        <end position="97"/>
    </location>
</feature>
<protein>
    <submittedName>
        <fullName evidence="2">Uncharacterized protein</fullName>
    </submittedName>
</protein>
<feature type="region of interest" description="Disordered" evidence="1">
    <location>
        <begin position="87"/>
        <end position="110"/>
    </location>
</feature>
<name>A0A2W1BZ56_HELAM</name>
<evidence type="ECO:0000256" key="1">
    <source>
        <dbReference type="SAM" id="MobiDB-lite"/>
    </source>
</evidence>
<evidence type="ECO:0000313" key="2">
    <source>
        <dbReference type="EMBL" id="PZC78527.1"/>
    </source>
</evidence>
<evidence type="ECO:0000313" key="3">
    <source>
        <dbReference type="Proteomes" id="UP000249218"/>
    </source>
</evidence>
<reference evidence="2 3" key="1">
    <citation type="journal article" date="2017" name="BMC Biol.">
        <title>Genomic innovations, transcriptional plasticity and gene loss underlying the evolution and divergence of two highly polyphagous and invasive Helicoverpa pest species.</title>
        <authorList>
            <person name="Pearce S.L."/>
            <person name="Clarke D.F."/>
            <person name="East P.D."/>
            <person name="Elfekih S."/>
            <person name="Gordon K.H."/>
            <person name="Jermiin L.S."/>
            <person name="McGaughran A."/>
            <person name="Oakeshott J.G."/>
            <person name="Papanikolaou A."/>
            <person name="Perera O.P."/>
            <person name="Rane R.V."/>
            <person name="Richards S."/>
            <person name="Tay W.T."/>
            <person name="Walsh T.K."/>
            <person name="Anderson A."/>
            <person name="Anderson C.J."/>
            <person name="Asgari S."/>
            <person name="Board P.G."/>
            <person name="Bretschneider A."/>
            <person name="Campbell P.M."/>
            <person name="Chertemps T."/>
            <person name="Christeller J.T."/>
            <person name="Coppin C.W."/>
            <person name="Downes S.J."/>
            <person name="Duan G."/>
            <person name="Farnsworth C.A."/>
            <person name="Good R.T."/>
            <person name="Han L.B."/>
            <person name="Han Y.C."/>
            <person name="Hatje K."/>
            <person name="Horne I."/>
            <person name="Huang Y.P."/>
            <person name="Hughes D.S."/>
            <person name="Jacquin-Joly E."/>
            <person name="James W."/>
            <person name="Jhangiani S."/>
            <person name="Kollmar M."/>
            <person name="Kuwar S.S."/>
            <person name="Li S."/>
            <person name="Liu N.Y."/>
            <person name="Maibeche M.T."/>
            <person name="Miller J.R."/>
            <person name="Montagne N."/>
            <person name="Perry T."/>
            <person name="Qu J."/>
            <person name="Song S.V."/>
            <person name="Sutton G.G."/>
            <person name="Vogel H."/>
            <person name="Walenz B.P."/>
            <person name="Xu W."/>
            <person name="Zhang H.J."/>
            <person name="Zou Z."/>
            <person name="Batterham P."/>
            <person name="Edwards O.R."/>
            <person name="Feyereisen R."/>
            <person name="Gibbs R.A."/>
            <person name="Heckel D.G."/>
            <person name="McGrath A."/>
            <person name="Robin C."/>
            <person name="Scherer S.E."/>
            <person name="Worley K.C."/>
            <person name="Wu Y.D."/>
        </authorList>
    </citation>
    <scope>NUCLEOTIDE SEQUENCE [LARGE SCALE GENOMIC DNA]</scope>
    <source>
        <strain evidence="2">Harm_GR_Male_#8</strain>
        <tissue evidence="2">Whole organism</tissue>
    </source>
</reference>
<dbReference type="EMBL" id="KZ149901">
    <property type="protein sequence ID" value="PZC78527.1"/>
    <property type="molecule type" value="Genomic_DNA"/>
</dbReference>
<accession>A0A2W1BZ56</accession>
<keyword evidence="3" id="KW-1185">Reference proteome</keyword>
<proteinExistence type="predicted"/>
<dbReference type="Proteomes" id="UP000249218">
    <property type="component" value="Unassembled WGS sequence"/>
</dbReference>
<dbReference type="OrthoDB" id="7078554at2759"/>
<sequence length="110" mass="12800">MGTITHQDNVNRRIRTQEYAMKHMNRTDAIQDDAFSYRSDVIQTSLYCACKDCLKFCCYSKPIKCIDPYLIDMRFTYWIYQGLVKASKTQTAVSGPSANEDEPKAKRRKI</sequence>
<gene>
    <name evidence="2" type="primary">HaOG202093</name>
    <name evidence="2" type="ORF">B5X24_HaOG202093</name>
</gene>